<proteinExistence type="predicted"/>
<evidence type="ECO:0000313" key="3">
    <source>
        <dbReference type="EMBL" id="MTH67983.1"/>
    </source>
</evidence>
<evidence type="ECO:0000313" key="4">
    <source>
        <dbReference type="Proteomes" id="UP000433071"/>
    </source>
</evidence>
<comment type="caution">
    <text evidence="3">The sequence shown here is derived from an EMBL/GenBank/DDBJ whole genome shotgun (WGS) entry which is preliminary data.</text>
</comment>
<accession>A0A6I3MBZ1</accession>
<feature type="transmembrane region" description="Helical" evidence="2">
    <location>
        <begin position="228"/>
        <end position="247"/>
    </location>
</feature>
<feature type="compositionally biased region" description="Acidic residues" evidence="1">
    <location>
        <begin position="295"/>
        <end position="306"/>
    </location>
</feature>
<feature type="transmembrane region" description="Helical" evidence="2">
    <location>
        <begin position="109"/>
        <end position="130"/>
    </location>
</feature>
<feature type="transmembrane region" description="Helical" evidence="2">
    <location>
        <begin position="58"/>
        <end position="77"/>
    </location>
</feature>
<dbReference type="AlphaFoldDB" id="A0A6I3MBZ1"/>
<feature type="transmembrane region" description="Helical" evidence="2">
    <location>
        <begin position="142"/>
        <end position="166"/>
    </location>
</feature>
<feature type="transmembrane region" description="Helical" evidence="2">
    <location>
        <begin position="86"/>
        <end position="103"/>
    </location>
</feature>
<dbReference type="Proteomes" id="UP000433071">
    <property type="component" value="Unassembled WGS sequence"/>
</dbReference>
<sequence>MTRMPRNGVFAGRRARAGASFLAVAVVLAATSVSVDLAVPGFGSAMQRTVVGVLSDVLEVAAVWGALPLGLLLLLLAGEPRAWRRWVAVLVAVGAPIVVQLTGVGRSPFLILLALAAAVGGYALIALGLSEHRRDPSRPDRVRVAVVVLAAAELAVIALGVLHLLVWNPMATVPQLSLAQIYGILVERFGIIDGGPFVWAFGATLATAAGSIVAIQGSRRGVVTTHDVITVGLLLIHATTFFLWWAGFALGLNLADAFAAVGGDVSSVGSLLALVGASCLAAAILLQLRRPAVRDDDDDPALDDGTDAPAERADGHSADDPGGTEGAPAAVTP</sequence>
<feature type="region of interest" description="Disordered" evidence="1">
    <location>
        <begin position="295"/>
        <end position="333"/>
    </location>
</feature>
<keyword evidence="4" id="KW-1185">Reference proteome</keyword>
<gene>
    <name evidence="3" type="ORF">GJ743_06305</name>
</gene>
<feature type="transmembrane region" description="Helical" evidence="2">
    <location>
        <begin position="267"/>
        <end position="286"/>
    </location>
</feature>
<feature type="compositionally biased region" description="Basic and acidic residues" evidence="1">
    <location>
        <begin position="309"/>
        <end position="319"/>
    </location>
</feature>
<dbReference type="OrthoDB" id="5006818at2"/>
<reference evidence="3 4" key="1">
    <citation type="submission" date="2019-11" db="EMBL/GenBank/DDBJ databases">
        <title>Agromyces kandeliae sp. nov., isolated from mangrove soil.</title>
        <authorList>
            <person name="Wang R."/>
        </authorList>
    </citation>
    <scope>NUCLEOTIDE SEQUENCE [LARGE SCALE GENOMIC DNA]</scope>
    <source>
        <strain evidence="3 4">JCM 11433</strain>
    </source>
</reference>
<dbReference type="RefSeq" id="WP_155051038.1">
    <property type="nucleotide sequence ID" value="NZ_BAAAIB010000001.1"/>
</dbReference>
<keyword evidence="2" id="KW-0812">Transmembrane</keyword>
<keyword evidence="2" id="KW-0472">Membrane</keyword>
<protein>
    <submittedName>
        <fullName evidence="3">Uncharacterized protein</fullName>
    </submittedName>
</protein>
<keyword evidence="2" id="KW-1133">Transmembrane helix</keyword>
<feature type="transmembrane region" description="Helical" evidence="2">
    <location>
        <begin position="197"/>
        <end position="216"/>
    </location>
</feature>
<name>A0A6I3MBZ1_9MICO</name>
<evidence type="ECO:0000256" key="2">
    <source>
        <dbReference type="SAM" id="Phobius"/>
    </source>
</evidence>
<dbReference type="EMBL" id="WMLB01000017">
    <property type="protein sequence ID" value="MTH67983.1"/>
    <property type="molecule type" value="Genomic_DNA"/>
</dbReference>
<evidence type="ECO:0000256" key="1">
    <source>
        <dbReference type="SAM" id="MobiDB-lite"/>
    </source>
</evidence>
<organism evidence="3 4">
    <name type="scientific">Agromyces bracchium</name>
    <dbReference type="NCBI Taxonomy" id="88376"/>
    <lineage>
        <taxon>Bacteria</taxon>
        <taxon>Bacillati</taxon>
        <taxon>Actinomycetota</taxon>
        <taxon>Actinomycetes</taxon>
        <taxon>Micrococcales</taxon>
        <taxon>Microbacteriaceae</taxon>
        <taxon>Agromyces</taxon>
    </lineage>
</organism>